<dbReference type="PANTHER" id="PTHR12318">
    <property type="entry name" value="TESTOSTERONE-REGULATED PROTEIN RP2"/>
    <property type="match status" value="1"/>
</dbReference>
<evidence type="ECO:0000313" key="9">
    <source>
        <dbReference type="Proteomes" id="UP000481327"/>
    </source>
</evidence>
<evidence type="ECO:0000256" key="2">
    <source>
        <dbReference type="ARBA" id="ARBA00001946"/>
    </source>
</evidence>
<evidence type="ECO:0000313" key="8">
    <source>
        <dbReference type="EMBL" id="MQT16485.1"/>
    </source>
</evidence>
<evidence type="ECO:0000256" key="5">
    <source>
        <dbReference type="ARBA" id="ARBA00022842"/>
    </source>
</evidence>
<evidence type="ECO:0000256" key="4">
    <source>
        <dbReference type="ARBA" id="ARBA00022801"/>
    </source>
</evidence>
<evidence type="ECO:0000259" key="7">
    <source>
        <dbReference type="PROSITE" id="PS51462"/>
    </source>
</evidence>
<evidence type="ECO:0000256" key="1">
    <source>
        <dbReference type="ARBA" id="ARBA00001936"/>
    </source>
</evidence>
<keyword evidence="4 8" id="KW-0378">Hydrolase</keyword>
<dbReference type="PANTHER" id="PTHR12318:SF0">
    <property type="entry name" value="ACYL-COENZYME A DIPHOSPHATASE NUDT19"/>
    <property type="match status" value="1"/>
</dbReference>
<sequence length="241" mass="25315">MVRRGDNLAFAGGALVFPGGRVDDADLGTARDPQLAFGFDGLDDDDAAARIACCREALEETGVLLTSGDAPDPVALAAARAALSAGPAADEATSFAAILADLGHRVDAARFIPFARWEPPAAAPIKRRFDTLFYLADAGNTASAAISPDGNEAVAIRWTTAADVLTAEACGEAALVFPTKCNLQRIGQYASIDAVMAAAAGRLPPFIQPEIVNRDGTMWLVIPEGCDYPVTEDRLENLRRE</sequence>
<dbReference type="InterPro" id="IPR000086">
    <property type="entry name" value="NUDIX_hydrolase_dom"/>
</dbReference>
<keyword evidence="3" id="KW-0479">Metal-binding</keyword>
<comment type="cofactor">
    <cofactor evidence="1">
        <name>Mn(2+)</name>
        <dbReference type="ChEBI" id="CHEBI:29035"/>
    </cofactor>
</comment>
<dbReference type="Proteomes" id="UP000481327">
    <property type="component" value="Unassembled WGS sequence"/>
</dbReference>
<organism evidence="8 9">
    <name type="scientific">Sandarakinorhabdus fusca</name>
    <dbReference type="NCBI Taxonomy" id="1439888"/>
    <lineage>
        <taxon>Bacteria</taxon>
        <taxon>Pseudomonadati</taxon>
        <taxon>Pseudomonadota</taxon>
        <taxon>Alphaproteobacteria</taxon>
        <taxon>Sphingomonadales</taxon>
        <taxon>Sphingosinicellaceae</taxon>
        <taxon>Sandarakinorhabdus</taxon>
    </lineage>
</organism>
<protein>
    <submittedName>
        <fullName evidence="8">NUDIX hydrolase</fullName>
    </submittedName>
</protein>
<comment type="cofactor">
    <cofactor evidence="2">
        <name>Mg(2+)</name>
        <dbReference type="ChEBI" id="CHEBI:18420"/>
    </cofactor>
</comment>
<proteinExistence type="predicted"/>
<dbReference type="PROSITE" id="PS51462">
    <property type="entry name" value="NUDIX"/>
    <property type="match status" value="1"/>
</dbReference>
<reference evidence="8 9" key="1">
    <citation type="submission" date="2019-09" db="EMBL/GenBank/DDBJ databases">
        <title>Polymorphobacter sp. isolated from a lake in China.</title>
        <authorList>
            <person name="Liu Z."/>
        </authorList>
    </citation>
    <scope>NUCLEOTIDE SEQUENCE [LARGE SCALE GENOMIC DNA]</scope>
    <source>
        <strain evidence="8 9">D40P</strain>
    </source>
</reference>
<evidence type="ECO:0000256" key="6">
    <source>
        <dbReference type="ARBA" id="ARBA00023211"/>
    </source>
</evidence>
<dbReference type="EMBL" id="WIOL01000001">
    <property type="protein sequence ID" value="MQT16485.1"/>
    <property type="molecule type" value="Genomic_DNA"/>
</dbReference>
<accession>A0A7C9KVU4</accession>
<keyword evidence="5" id="KW-0460">Magnesium</keyword>
<dbReference type="AlphaFoldDB" id="A0A7C9KVU4"/>
<dbReference type="InterPro" id="IPR039121">
    <property type="entry name" value="NUDT19"/>
</dbReference>
<dbReference type="GO" id="GO:0016818">
    <property type="term" value="F:hydrolase activity, acting on acid anhydrides, in phosphorus-containing anhydrides"/>
    <property type="evidence" value="ECO:0007669"/>
    <property type="project" value="InterPro"/>
</dbReference>
<keyword evidence="9" id="KW-1185">Reference proteome</keyword>
<dbReference type="GO" id="GO:0046872">
    <property type="term" value="F:metal ion binding"/>
    <property type="evidence" value="ECO:0007669"/>
    <property type="project" value="UniProtKB-KW"/>
</dbReference>
<dbReference type="SUPFAM" id="SSF55811">
    <property type="entry name" value="Nudix"/>
    <property type="match status" value="1"/>
</dbReference>
<dbReference type="InterPro" id="IPR015797">
    <property type="entry name" value="NUDIX_hydrolase-like_dom_sf"/>
</dbReference>
<feature type="domain" description="Nudix hydrolase" evidence="7">
    <location>
        <begin position="1"/>
        <end position="181"/>
    </location>
</feature>
<evidence type="ECO:0000256" key="3">
    <source>
        <dbReference type="ARBA" id="ARBA00022723"/>
    </source>
</evidence>
<keyword evidence="6" id="KW-0464">Manganese</keyword>
<gene>
    <name evidence="8" type="ORF">F3168_04335</name>
</gene>
<comment type="caution">
    <text evidence="8">The sequence shown here is derived from an EMBL/GenBank/DDBJ whole genome shotgun (WGS) entry which is preliminary data.</text>
</comment>
<dbReference type="Gene3D" id="3.90.79.10">
    <property type="entry name" value="Nucleoside Triphosphate Pyrophosphohydrolase"/>
    <property type="match status" value="1"/>
</dbReference>
<name>A0A7C9KVU4_9SPHN</name>